<sequence length="123" mass="12762">MEHLNALLMKGAMTLVALLIVLTAGFGVSFGNVLIITLVLGAVSYLMGDLFILPKSNNRNATIADAGVTFLVVWLLALALTGAGAGAMAAAAAISAGLIALGEYFLHFYIARKVLDTNKPLTN</sequence>
<dbReference type="EMBL" id="FOGT01000011">
    <property type="protein sequence ID" value="SES21845.1"/>
    <property type="molecule type" value="Genomic_DNA"/>
</dbReference>
<feature type="transmembrane region" description="Helical" evidence="1">
    <location>
        <begin position="7"/>
        <end position="27"/>
    </location>
</feature>
<keyword evidence="1" id="KW-1133">Transmembrane helix</keyword>
<keyword evidence="1" id="KW-0472">Membrane</keyword>
<dbReference type="Proteomes" id="UP000198571">
    <property type="component" value="Unassembled WGS sequence"/>
</dbReference>
<reference evidence="3" key="1">
    <citation type="submission" date="2016-10" db="EMBL/GenBank/DDBJ databases">
        <authorList>
            <person name="Varghese N."/>
            <person name="Submissions S."/>
        </authorList>
    </citation>
    <scope>NUCLEOTIDE SEQUENCE [LARGE SCALE GENOMIC DNA]</scope>
    <source>
        <strain evidence="3">S9</strain>
    </source>
</reference>
<accession>A0A1H9VJG5</accession>
<protein>
    <recommendedName>
        <fullName evidence="4">4 TMS phage holin, superfamily IV</fullName>
    </recommendedName>
</protein>
<evidence type="ECO:0000256" key="1">
    <source>
        <dbReference type="SAM" id="Phobius"/>
    </source>
</evidence>
<feature type="transmembrane region" description="Helical" evidence="1">
    <location>
        <begin position="33"/>
        <end position="53"/>
    </location>
</feature>
<evidence type="ECO:0008006" key="4">
    <source>
        <dbReference type="Google" id="ProtNLM"/>
    </source>
</evidence>
<feature type="transmembrane region" description="Helical" evidence="1">
    <location>
        <begin position="60"/>
        <end position="80"/>
    </location>
</feature>
<name>A0A1H9VJG5_9BACI</name>
<keyword evidence="3" id="KW-1185">Reference proteome</keyword>
<gene>
    <name evidence="2" type="ORF">SAMN05518684_11133</name>
</gene>
<organism evidence="2 3">
    <name type="scientific">Salipaludibacillus aurantiacus</name>
    <dbReference type="NCBI Taxonomy" id="1601833"/>
    <lineage>
        <taxon>Bacteria</taxon>
        <taxon>Bacillati</taxon>
        <taxon>Bacillota</taxon>
        <taxon>Bacilli</taxon>
        <taxon>Bacillales</taxon>
        <taxon>Bacillaceae</taxon>
    </lineage>
</organism>
<dbReference type="InterPro" id="IPR019649">
    <property type="entry name" value="DUF2512"/>
</dbReference>
<dbReference type="OrthoDB" id="2111682at2"/>
<evidence type="ECO:0000313" key="3">
    <source>
        <dbReference type="Proteomes" id="UP000198571"/>
    </source>
</evidence>
<keyword evidence="1" id="KW-0812">Transmembrane</keyword>
<dbReference type="Pfam" id="PF10710">
    <property type="entry name" value="DUF2512"/>
    <property type="match status" value="1"/>
</dbReference>
<evidence type="ECO:0000313" key="2">
    <source>
        <dbReference type="EMBL" id="SES21845.1"/>
    </source>
</evidence>
<proteinExistence type="predicted"/>
<feature type="transmembrane region" description="Helical" evidence="1">
    <location>
        <begin position="86"/>
        <end position="106"/>
    </location>
</feature>
<dbReference type="STRING" id="1601833.SAMN05518684_11133"/>
<dbReference type="RefSeq" id="WP_093053354.1">
    <property type="nucleotide sequence ID" value="NZ_FOGT01000011.1"/>
</dbReference>
<dbReference type="AlphaFoldDB" id="A0A1H9VJG5"/>